<reference evidence="2 3" key="1">
    <citation type="submission" date="2020-08" db="EMBL/GenBank/DDBJ databases">
        <title>Genomic Encyclopedia of Type Strains, Phase IV (KMG-IV): sequencing the most valuable type-strain genomes for metagenomic binning, comparative biology and taxonomic classification.</title>
        <authorList>
            <person name="Goeker M."/>
        </authorList>
    </citation>
    <scope>NUCLEOTIDE SEQUENCE [LARGE SCALE GENOMIC DNA]</scope>
    <source>
        <strain evidence="2 3">DSM 18233</strain>
    </source>
</reference>
<dbReference type="SUPFAM" id="SSF54427">
    <property type="entry name" value="NTF2-like"/>
    <property type="match status" value="1"/>
</dbReference>
<comment type="caution">
    <text evidence="2">The sequence shown here is derived from an EMBL/GenBank/DDBJ whole genome shotgun (WGS) entry which is preliminary data.</text>
</comment>
<evidence type="ECO:0000313" key="2">
    <source>
        <dbReference type="EMBL" id="MBB5190551.1"/>
    </source>
</evidence>
<dbReference type="Proteomes" id="UP000543030">
    <property type="component" value="Unassembled WGS sequence"/>
</dbReference>
<gene>
    <name evidence="2" type="ORF">HNQ50_001273</name>
</gene>
<keyword evidence="3" id="KW-1185">Reference proteome</keyword>
<feature type="domain" description="SnoaL-like" evidence="1">
    <location>
        <begin position="16"/>
        <end position="110"/>
    </location>
</feature>
<dbReference type="Gene3D" id="3.10.450.50">
    <property type="match status" value="1"/>
</dbReference>
<proteinExistence type="predicted"/>
<name>A0A840RE69_9NEIS</name>
<sequence>MRNDNHQVTGGAEAVVREFWRLMQTNDFDAVGTVLSDDFVVEWPQTNELIRGQAHFAGLNREYPAHGPWQFTLNQLVASPEQVVTDVSVTDGVQVARAISFFTVTAAKISKLREYWPEPYDAPANRAQWVEALS</sequence>
<dbReference type="InterPro" id="IPR037401">
    <property type="entry name" value="SnoaL-like"/>
</dbReference>
<dbReference type="RefSeq" id="WP_184098678.1">
    <property type="nucleotide sequence ID" value="NZ_JACHHN010000002.1"/>
</dbReference>
<dbReference type="Pfam" id="PF12680">
    <property type="entry name" value="SnoaL_2"/>
    <property type="match status" value="1"/>
</dbReference>
<accession>A0A840RE69</accession>
<dbReference type="GO" id="GO:0016853">
    <property type="term" value="F:isomerase activity"/>
    <property type="evidence" value="ECO:0007669"/>
    <property type="project" value="UniProtKB-KW"/>
</dbReference>
<dbReference type="AlphaFoldDB" id="A0A840RE69"/>
<keyword evidence="2" id="KW-0413">Isomerase</keyword>
<organism evidence="2 3">
    <name type="scientific">Silvimonas terrae</name>
    <dbReference type="NCBI Taxonomy" id="300266"/>
    <lineage>
        <taxon>Bacteria</taxon>
        <taxon>Pseudomonadati</taxon>
        <taxon>Pseudomonadota</taxon>
        <taxon>Betaproteobacteria</taxon>
        <taxon>Neisseriales</taxon>
        <taxon>Chitinibacteraceae</taxon>
        <taxon>Silvimonas</taxon>
    </lineage>
</organism>
<evidence type="ECO:0000313" key="3">
    <source>
        <dbReference type="Proteomes" id="UP000543030"/>
    </source>
</evidence>
<dbReference type="EMBL" id="JACHHN010000002">
    <property type="protein sequence ID" value="MBB5190551.1"/>
    <property type="molecule type" value="Genomic_DNA"/>
</dbReference>
<evidence type="ECO:0000259" key="1">
    <source>
        <dbReference type="Pfam" id="PF12680"/>
    </source>
</evidence>
<protein>
    <submittedName>
        <fullName evidence="2">Ketosteroid isomerase-like protein</fullName>
    </submittedName>
</protein>
<dbReference type="InterPro" id="IPR032710">
    <property type="entry name" value="NTF2-like_dom_sf"/>
</dbReference>